<keyword evidence="2" id="KW-1185">Reference proteome</keyword>
<dbReference type="RefSeq" id="WP_183595653.1">
    <property type="nucleotide sequence ID" value="NZ_JACHWR010000018.1"/>
</dbReference>
<comment type="caution">
    <text evidence="1">The sequence shown here is derived from an EMBL/GenBank/DDBJ whole genome shotgun (WGS) entry which is preliminary data.</text>
</comment>
<accession>A0A7W4W1E9</accession>
<evidence type="ECO:0000313" key="1">
    <source>
        <dbReference type="EMBL" id="MBB3045698.1"/>
    </source>
</evidence>
<proteinExistence type="predicted"/>
<organism evidence="1 2">
    <name type="scientific">Nocardioides soli</name>
    <dbReference type="NCBI Taxonomy" id="1036020"/>
    <lineage>
        <taxon>Bacteria</taxon>
        <taxon>Bacillati</taxon>
        <taxon>Actinomycetota</taxon>
        <taxon>Actinomycetes</taxon>
        <taxon>Propionibacteriales</taxon>
        <taxon>Nocardioidaceae</taxon>
        <taxon>Nocardioides</taxon>
    </lineage>
</organism>
<evidence type="ECO:0000313" key="2">
    <source>
        <dbReference type="Proteomes" id="UP000589626"/>
    </source>
</evidence>
<reference evidence="1 2" key="1">
    <citation type="submission" date="2020-08" db="EMBL/GenBank/DDBJ databases">
        <title>Sequencing the genomes of 1000 actinobacteria strains.</title>
        <authorList>
            <person name="Klenk H.-P."/>
        </authorList>
    </citation>
    <scope>NUCLEOTIDE SEQUENCE [LARGE SCALE GENOMIC DNA]</scope>
    <source>
        <strain evidence="1 2">DSM 105498</strain>
    </source>
</reference>
<dbReference type="EMBL" id="JACHWR010000018">
    <property type="protein sequence ID" value="MBB3045698.1"/>
    <property type="molecule type" value="Genomic_DNA"/>
</dbReference>
<dbReference type="AlphaFoldDB" id="A0A7W4W1E9"/>
<name>A0A7W4W1E9_9ACTN</name>
<sequence length="48" mass="5023">MSDQTPTGGLVQTWIAVADTDGRTRLEAHWVDHTVGPSGATVHATHAA</sequence>
<protein>
    <submittedName>
        <fullName evidence="1">Uncharacterized protein</fullName>
    </submittedName>
</protein>
<gene>
    <name evidence="1" type="ORF">FHU40_005558</name>
</gene>
<dbReference type="Proteomes" id="UP000589626">
    <property type="component" value="Unassembled WGS sequence"/>
</dbReference>